<feature type="region of interest" description="Disordered" evidence="1">
    <location>
        <begin position="44"/>
        <end position="101"/>
    </location>
</feature>
<dbReference type="WBParaSite" id="Gr19_v10_g205.t1">
    <property type="protein sequence ID" value="Gr19_v10_g205.t1"/>
    <property type="gene ID" value="Gr19_v10_g205"/>
</dbReference>
<reference evidence="3" key="1">
    <citation type="submission" date="2022-11" db="UniProtKB">
        <authorList>
            <consortium name="WormBaseParasite"/>
        </authorList>
    </citation>
    <scope>IDENTIFICATION</scope>
</reference>
<protein>
    <submittedName>
        <fullName evidence="3">Uncharacterized protein</fullName>
    </submittedName>
</protein>
<name>A0A914HM47_GLORO</name>
<accession>A0A914HM47</accession>
<feature type="compositionally biased region" description="Polar residues" evidence="1">
    <location>
        <begin position="54"/>
        <end position="68"/>
    </location>
</feature>
<sequence length="127" mass="14587">MGTYFESWARNLLKQMNWPDECEWLANVSAVHLPILLTTDQWAGRGGQQMDFPDTSSSGWTRSTLGSPQQQQQLQQHAEKPRPTNSPHFPPPTHKKASFAEVIEAPQQIKQQHIFVYSQPVTIHRIR</sequence>
<dbReference type="Proteomes" id="UP000887572">
    <property type="component" value="Unplaced"/>
</dbReference>
<evidence type="ECO:0000313" key="2">
    <source>
        <dbReference type="Proteomes" id="UP000887572"/>
    </source>
</evidence>
<evidence type="ECO:0000256" key="1">
    <source>
        <dbReference type="SAM" id="MobiDB-lite"/>
    </source>
</evidence>
<evidence type="ECO:0000313" key="3">
    <source>
        <dbReference type="WBParaSite" id="Gr19_v10_g205.t1"/>
    </source>
</evidence>
<dbReference type="AlphaFoldDB" id="A0A914HM47"/>
<proteinExistence type="predicted"/>
<organism evidence="2 3">
    <name type="scientific">Globodera rostochiensis</name>
    <name type="common">Golden nematode worm</name>
    <name type="synonym">Heterodera rostochiensis</name>
    <dbReference type="NCBI Taxonomy" id="31243"/>
    <lineage>
        <taxon>Eukaryota</taxon>
        <taxon>Metazoa</taxon>
        <taxon>Ecdysozoa</taxon>
        <taxon>Nematoda</taxon>
        <taxon>Chromadorea</taxon>
        <taxon>Rhabditida</taxon>
        <taxon>Tylenchina</taxon>
        <taxon>Tylenchomorpha</taxon>
        <taxon>Tylenchoidea</taxon>
        <taxon>Heteroderidae</taxon>
        <taxon>Heteroderinae</taxon>
        <taxon>Globodera</taxon>
    </lineage>
</organism>
<keyword evidence="2" id="KW-1185">Reference proteome</keyword>